<dbReference type="UniPathway" id="UPA00253">
    <property type="reaction ID" value="UER00332"/>
</dbReference>
<gene>
    <name evidence="11" type="primary">nadD</name>
    <name evidence="13" type="ORF">C7440_3064</name>
</gene>
<comment type="caution">
    <text evidence="13">The sequence shown here is derived from an EMBL/GenBank/DDBJ whole genome shotgun (WGS) entry which is preliminary data.</text>
</comment>
<protein>
    <recommendedName>
        <fullName evidence="11">Probable nicotinate-nucleotide adenylyltransferase</fullName>
        <ecNumber evidence="11">2.7.7.18</ecNumber>
    </recommendedName>
    <alternativeName>
        <fullName evidence="11">Deamido-NAD(+) diphosphorylase</fullName>
    </alternativeName>
    <alternativeName>
        <fullName evidence="11">Deamido-NAD(+) pyrophosphorylase</fullName>
    </alternativeName>
    <alternativeName>
        <fullName evidence="11">Nicotinate mononucleotide adenylyltransferase</fullName>
        <shortName evidence="11">NaMN adenylyltransferase</shortName>
    </alternativeName>
</protein>
<evidence type="ECO:0000256" key="5">
    <source>
        <dbReference type="ARBA" id="ARBA00022679"/>
    </source>
</evidence>
<feature type="domain" description="Cytidyltransferase-like" evidence="12">
    <location>
        <begin position="8"/>
        <end position="171"/>
    </location>
</feature>
<evidence type="ECO:0000259" key="12">
    <source>
        <dbReference type="Pfam" id="PF01467"/>
    </source>
</evidence>
<dbReference type="Pfam" id="PF01467">
    <property type="entry name" value="CTP_transf_like"/>
    <property type="match status" value="1"/>
</dbReference>
<dbReference type="InterPro" id="IPR005248">
    <property type="entry name" value="NadD/NMNAT"/>
</dbReference>
<comment type="pathway">
    <text evidence="2 11">Cofactor biosynthesis; NAD(+) biosynthesis; deamido-NAD(+) from nicotinate D-ribonucleotide: step 1/1.</text>
</comment>
<evidence type="ECO:0000256" key="8">
    <source>
        <dbReference type="ARBA" id="ARBA00022840"/>
    </source>
</evidence>
<keyword evidence="8 11" id="KW-0067">ATP-binding</keyword>
<reference evidence="13 14" key="1">
    <citation type="submission" date="2018-04" db="EMBL/GenBank/DDBJ databases">
        <title>Genomic Encyclopedia of Type Strains, Phase IV (KMG-IV): sequencing the most valuable type-strain genomes for metagenomic binning, comparative biology and taxonomic classification.</title>
        <authorList>
            <person name="Goeker M."/>
        </authorList>
    </citation>
    <scope>NUCLEOTIDE SEQUENCE [LARGE SCALE GENOMIC DNA]</scope>
    <source>
        <strain evidence="13 14">DSM 10065</strain>
    </source>
</reference>
<evidence type="ECO:0000256" key="10">
    <source>
        <dbReference type="ARBA" id="ARBA00048721"/>
    </source>
</evidence>
<dbReference type="NCBIfam" id="TIGR00482">
    <property type="entry name" value="nicotinate (nicotinamide) nucleotide adenylyltransferase"/>
    <property type="match status" value="1"/>
</dbReference>
<keyword evidence="6 11" id="KW-0548">Nucleotidyltransferase</keyword>
<evidence type="ECO:0000256" key="11">
    <source>
        <dbReference type="HAMAP-Rule" id="MF_00244"/>
    </source>
</evidence>
<evidence type="ECO:0000256" key="2">
    <source>
        <dbReference type="ARBA" id="ARBA00005019"/>
    </source>
</evidence>
<keyword evidence="7 11" id="KW-0547">Nucleotide-binding</keyword>
<accession>A0A2U1CKG5</accession>
<dbReference type="EMBL" id="QEKO01000004">
    <property type="protein sequence ID" value="PVY61510.1"/>
    <property type="molecule type" value="Genomic_DNA"/>
</dbReference>
<dbReference type="EC" id="2.7.7.18" evidence="11"/>
<dbReference type="AlphaFoldDB" id="A0A2U1CKG5"/>
<name>A0A2U1CKG5_9BURK</name>
<dbReference type="GO" id="GO:0004515">
    <property type="term" value="F:nicotinate-nucleotide adenylyltransferase activity"/>
    <property type="evidence" value="ECO:0007669"/>
    <property type="project" value="UniProtKB-UniRule"/>
</dbReference>
<comment type="similarity">
    <text evidence="3 11">Belongs to the NadD family.</text>
</comment>
<keyword evidence="5 11" id="KW-0808">Transferase</keyword>
<evidence type="ECO:0000256" key="6">
    <source>
        <dbReference type="ARBA" id="ARBA00022695"/>
    </source>
</evidence>
<dbReference type="Proteomes" id="UP000246145">
    <property type="component" value="Unassembled WGS sequence"/>
</dbReference>
<dbReference type="InterPro" id="IPR004821">
    <property type="entry name" value="Cyt_trans-like"/>
</dbReference>
<sequence length="201" mass="21813">MAVSRIGLLGGSFDPVHLAHVALAQAALDELSLDQVQLLPASDPWQRGPLAATSSQRLAMLRLAIGQSPMLGVNSIEIERGGKTYTIDTLRQLPAGPEYVWILGADQLANFCTWRQWRDIASLVRIAVARRPGADASAPPDLQALLDEQQRPLLQIPFAPMPISASEIRKRLAEGSSVEGLLHPAVILYIERHGLYRSAAS</sequence>
<keyword evidence="14" id="KW-1185">Reference proteome</keyword>
<evidence type="ECO:0000256" key="9">
    <source>
        <dbReference type="ARBA" id="ARBA00023027"/>
    </source>
</evidence>
<dbReference type="PANTHER" id="PTHR39321">
    <property type="entry name" value="NICOTINATE-NUCLEOTIDE ADENYLYLTRANSFERASE-RELATED"/>
    <property type="match status" value="1"/>
</dbReference>
<dbReference type="GO" id="GO:0005524">
    <property type="term" value="F:ATP binding"/>
    <property type="evidence" value="ECO:0007669"/>
    <property type="project" value="UniProtKB-KW"/>
</dbReference>
<dbReference type="HAMAP" id="MF_00244">
    <property type="entry name" value="NaMN_adenylyltr"/>
    <property type="match status" value="1"/>
</dbReference>
<dbReference type="CDD" id="cd02165">
    <property type="entry name" value="NMNAT"/>
    <property type="match status" value="1"/>
</dbReference>
<dbReference type="OrthoDB" id="5295945at2"/>
<keyword evidence="9 11" id="KW-0520">NAD</keyword>
<proteinExistence type="inferred from homology"/>
<evidence type="ECO:0000313" key="14">
    <source>
        <dbReference type="Proteomes" id="UP000246145"/>
    </source>
</evidence>
<evidence type="ECO:0000313" key="13">
    <source>
        <dbReference type="EMBL" id="PVY61510.1"/>
    </source>
</evidence>
<evidence type="ECO:0000256" key="1">
    <source>
        <dbReference type="ARBA" id="ARBA00002324"/>
    </source>
</evidence>
<dbReference type="Gene3D" id="3.40.50.620">
    <property type="entry name" value="HUPs"/>
    <property type="match status" value="1"/>
</dbReference>
<dbReference type="RefSeq" id="WP_116519116.1">
    <property type="nucleotide sequence ID" value="NZ_JACCEX010000004.1"/>
</dbReference>
<dbReference type="InterPro" id="IPR014729">
    <property type="entry name" value="Rossmann-like_a/b/a_fold"/>
</dbReference>
<dbReference type="STRING" id="1231391.GCA_000308195_03011"/>
<evidence type="ECO:0000256" key="4">
    <source>
        <dbReference type="ARBA" id="ARBA00022642"/>
    </source>
</evidence>
<dbReference type="GO" id="GO:0009435">
    <property type="term" value="P:NAD+ biosynthetic process"/>
    <property type="evidence" value="ECO:0007669"/>
    <property type="project" value="UniProtKB-UniRule"/>
</dbReference>
<organism evidence="13 14">
    <name type="scientific">Pusillimonas noertemannii</name>
    <dbReference type="NCBI Taxonomy" id="305977"/>
    <lineage>
        <taxon>Bacteria</taxon>
        <taxon>Pseudomonadati</taxon>
        <taxon>Pseudomonadota</taxon>
        <taxon>Betaproteobacteria</taxon>
        <taxon>Burkholderiales</taxon>
        <taxon>Alcaligenaceae</taxon>
        <taxon>Pusillimonas</taxon>
    </lineage>
</organism>
<keyword evidence="4 11" id="KW-0662">Pyridine nucleotide biosynthesis</keyword>
<dbReference type="PANTHER" id="PTHR39321:SF3">
    <property type="entry name" value="PHOSPHOPANTETHEINE ADENYLYLTRANSFERASE"/>
    <property type="match status" value="1"/>
</dbReference>
<evidence type="ECO:0000256" key="7">
    <source>
        <dbReference type="ARBA" id="ARBA00022741"/>
    </source>
</evidence>
<comment type="function">
    <text evidence="1 11">Catalyzes the reversible adenylation of nicotinate mononucleotide (NaMN) to nicotinic acid adenine dinucleotide (NaAD).</text>
</comment>
<evidence type="ECO:0000256" key="3">
    <source>
        <dbReference type="ARBA" id="ARBA00009014"/>
    </source>
</evidence>
<dbReference type="SUPFAM" id="SSF52374">
    <property type="entry name" value="Nucleotidylyl transferase"/>
    <property type="match status" value="1"/>
</dbReference>
<comment type="catalytic activity">
    <reaction evidence="10 11">
        <text>nicotinate beta-D-ribonucleotide + ATP + H(+) = deamido-NAD(+) + diphosphate</text>
        <dbReference type="Rhea" id="RHEA:22860"/>
        <dbReference type="ChEBI" id="CHEBI:15378"/>
        <dbReference type="ChEBI" id="CHEBI:30616"/>
        <dbReference type="ChEBI" id="CHEBI:33019"/>
        <dbReference type="ChEBI" id="CHEBI:57502"/>
        <dbReference type="ChEBI" id="CHEBI:58437"/>
        <dbReference type="EC" id="2.7.7.18"/>
    </reaction>
</comment>